<dbReference type="RefSeq" id="WP_078684534.1">
    <property type="nucleotide sequence ID" value="NZ_FUYA01000003.1"/>
</dbReference>
<dbReference type="Pfam" id="PF01075">
    <property type="entry name" value="Glyco_transf_9"/>
    <property type="match status" value="1"/>
</dbReference>
<dbReference type="Gene3D" id="3.40.50.2000">
    <property type="entry name" value="Glycogen Phosphorylase B"/>
    <property type="match status" value="2"/>
</dbReference>
<proteinExistence type="predicted"/>
<evidence type="ECO:0000313" key="3">
    <source>
        <dbReference type="EMBL" id="SKA69901.1"/>
    </source>
</evidence>
<name>A0A1T4VZK5_9BACT</name>
<gene>
    <name evidence="3" type="ORF">SAMN02745702_01238</name>
</gene>
<keyword evidence="4" id="KW-1185">Reference proteome</keyword>
<evidence type="ECO:0000256" key="1">
    <source>
        <dbReference type="ARBA" id="ARBA00022676"/>
    </source>
</evidence>
<sequence>MKKPLLVIQPLRMGDLILSFPLFLWLSRKFPGHPIWVAAQQTFYEQLRPVGPAVQYFSLSHSYEKLRTTPYELVINLSHDSTSAKLAAEVKSEELFGPVCDAHGELHVRGFWQLYRCALVNCNRHNAFHWADLNAMDIIPQDQMQETVWSSPRSLGGTSSRRVGVFLGASEALKRPCLEFWEELCELLYARKIFPVLLGGPAEQAFATELASRLSFPALNLAGKQSLSELVMTGQGLNMLMTPDTGPMHLAAWSGLKVLNLSIGNVNCMETGPYQPGHYVLRPAMSCAGCWTCRRTPSGLCHRKLKPQAVAYLASQLCRDRVPSGQSAALAGLELWKSSRSEQGLYALEPCRSTEARSRALCSQFWQEFWLAFSGRGSAELPEKTFVHLREKYPALSERMLLGFARFGRDMNRILRFGSTAVQKNFWQQGAPVVSPLRSFAQMAMSNDNWSVQSRRDAVRCAEMLVSICQH</sequence>
<dbReference type="GO" id="GO:0009244">
    <property type="term" value="P:lipopolysaccharide core region biosynthetic process"/>
    <property type="evidence" value="ECO:0007669"/>
    <property type="project" value="TreeGrafter"/>
</dbReference>
<dbReference type="GO" id="GO:0008713">
    <property type="term" value="F:ADP-heptose-lipopolysaccharide heptosyltransferase activity"/>
    <property type="evidence" value="ECO:0007669"/>
    <property type="project" value="TreeGrafter"/>
</dbReference>
<dbReference type="AlphaFoldDB" id="A0A1T4VZK5"/>
<dbReference type="InterPro" id="IPR002201">
    <property type="entry name" value="Glyco_trans_9"/>
</dbReference>
<accession>A0A1T4VZK5</accession>
<dbReference type="PANTHER" id="PTHR30160:SF7">
    <property type="entry name" value="ADP-HEPTOSE--LPS HEPTOSYLTRANSFERASE 2"/>
    <property type="match status" value="1"/>
</dbReference>
<dbReference type="SUPFAM" id="SSF53756">
    <property type="entry name" value="UDP-Glycosyltransferase/glycogen phosphorylase"/>
    <property type="match status" value="1"/>
</dbReference>
<dbReference type="OrthoDB" id="9797795at2"/>
<dbReference type="CDD" id="cd03789">
    <property type="entry name" value="GT9_LPS_heptosyltransferase"/>
    <property type="match status" value="1"/>
</dbReference>
<reference evidence="3 4" key="1">
    <citation type="submission" date="2017-02" db="EMBL/GenBank/DDBJ databases">
        <authorList>
            <person name="Peterson S.W."/>
        </authorList>
    </citation>
    <scope>NUCLEOTIDE SEQUENCE [LARGE SCALE GENOMIC DNA]</scope>
    <source>
        <strain evidence="3 4">DSM 18034</strain>
    </source>
</reference>
<dbReference type="EMBL" id="FUYA01000003">
    <property type="protein sequence ID" value="SKA69901.1"/>
    <property type="molecule type" value="Genomic_DNA"/>
</dbReference>
<protein>
    <submittedName>
        <fullName evidence="3">ADP-heptose:LPS heptosyltransferase</fullName>
    </submittedName>
</protein>
<dbReference type="GO" id="GO:0005829">
    <property type="term" value="C:cytosol"/>
    <property type="evidence" value="ECO:0007669"/>
    <property type="project" value="TreeGrafter"/>
</dbReference>
<evidence type="ECO:0000313" key="4">
    <source>
        <dbReference type="Proteomes" id="UP000189733"/>
    </source>
</evidence>
<dbReference type="STRING" id="1121442.SAMN02745702_01238"/>
<dbReference type="Proteomes" id="UP000189733">
    <property type="component" value="Unassembled WGS sequence"/>
</dbReference>
<keyword evidence="1" id="KW-0328">Glycosyltransferase</keyword>
<evidence type="ECO:0000256" key="2">
    <source>
        <dbReference type="ARBA" id="ARBA00022679"/>
    </source>
</evidence>
<organism evidence="3 4">
    <name type="scientific">Desulfobaculum bizertense DSM 18034</name>
    <dbReference type="NCBI Taxonomy" id="1121442"/>
    <lineage>
        <taxon>Bacteria</taxon>
        <taxon>Pseudomonadati</taxon>
        <taxon>Thermodesulfobacteriota</taxon>
        <taxon>Desulfovibrionia</taxon>
        <taxon>Desulfovibrionales</taxon>
        <taxon>Desulfovibrionaceae</taxon>
        <taxon>Desulfobaculum</taxon>
    </lineage>
</organism>
<dbReference type="PANTHER" id="PTHR30160">
    <property type="entry name" value="TETRAACYLDISACCHARIDE 4'-KINASE-RELATED"/>
    <property type="match status" value="1"/>
</dbReference>
<dbReference type="InterPro" id="IPR051199">
    <property type="entry name" value="LPS_LOS_Heptosyltrfase"/>
</dbReference>
<keyword evidence="2 3" id="KW-0808">Transferase</keyword>